<name>A0A0H3C6U0_CAUVN</name>
<evidence type="ECO:0000313" key="3">
    <source>
        <dbReference type="Proteomes" id="UP000001364"/>
    </source>
</evidence>
<dbReference type="KEGG" id="ccs:CCNA_01521"/>
<dbReference type="GeneID" id="7333195"/>
<dbReference type="HOGENOM" id="CLU_1037042_0_0_5"/>
<dbReference type="EMBL" id="CP001340">
    <property type="protein sequence ID" value="ACL94986.1"/>
    <property type="molecule type" value="Genomic_DNA"/>
</dbReference>
<evidence type="ECO:0000313" key="2">
    <source>
        <dbReference type="EMBL" id="ACL94986.1"/>
    </source>
</evidence>
<organism evidence="2 3">
    <name type="scientific">Caulobacter vibrioides (strain NA1000 / CB15N)</name>
    <name type="common">Caulobacter crescentus</name>
    <dbReference type="NCBI Taxonomy" id="565050"/>
    <lineage>
        <taxon>Bacteria</taxon>
        <taxon>Pseudomonadati</taxon>
        <taxon>Pseudomonadota</taxon>
        <taxon>Alphaproteobacteria</taxon>
        <taxon>Caulobacterales</taxon>
        <taxon>Caulobacteraceae</taxon>
        <taxon>Caulobacter</taxon>
    </lineage>
</organism>
<gene>
    <name evidence="2" type="ordered locus">CCNA_01521</name>
</gene>
<dbReference type="RefSeq" id="WP_010919330.1">
    <property type="nucleotide sequence ID" value="NC_011916.1"/>
</dbReference>
<protein>
    <submittedName>
        <fullName evidence="2">Exported protein</fullName>
    </submittedName>
</protein>
<sequence length="271" mass="28319">MRHSNWRFATLLIGVGAALSACQPAASDKDHRAEPHLGRDAIRAIERLDCPERQGGLTRISAAADGQSCSYTSSEGTVDLRLVRLNGGDAEAALAPIEAELKGVIPTPSAPAKPPEAQGGKDGKNKTSIHLPGVHIDAHGDTADIRIGHLTINSDGETAEVKVNKNVNIKTDGGQASVNVNAQDAQEGDVTIKANDNGAEIRASKSGDAVRSTLILANDKAPNGYRVAGYEARGPKGGPLAVAVVKAKNRNTDDHDLFKDMKALVRHNVGG</sequence>
<dbReference type="RefSeq" id="YP_002516894.1">
    <property type="nucleotide sequence ID" value="NC_011916.1"/>
</dbReference>
<evidence type="ECO:0000256" key="1">
    <source>
        <dbReference type="SAM" id="MobiDB-lite"/>
    </source>
</evidence>
<dbReference type="PATRIC" id="fig|565050.3.peg.1499"/>
<dbReference type="AlphaFoldDB" id="A0A0H3C6U0"/>
<keyword evidence="3" id="KW-1185">Reference proteome</keyword>
<dbReference type="PROSITE" id="PS51257">
    <property type="entry name" value="PROKAR_LIPOPROTEIN"/>
    <property type="match status" value="1"/>
</dbReference>
<accession>A0A0H3C6U0</accession>
<proteinExistence type="predicted"/>
<dbReference type="OrthoDB" id="7184736at2"/>
<reference evidence="2 3" key="1">
    <citation type="journal article" date="2010" name="J. Bacteriol.">
        <title>The genetic basis of laboratory adaptation in Caulobacter crescentus.</title>
        <authorList>
            <person name="Marks M.E."/>
            <person name="Castro-Rojas C.M."/>
            <person name="Teiling C."/>
            <person name="Du L."/>
            <person name="Kapatral V."/>
            <person name="Walunas T.L."/>
            <person name="Crosson S."/>
        </authorList>
    </citation>
    <scope>NUCLEOTIDE SEQUENCE [LARGE SCALE GENOMIC DNA]</scope>
    <source>
        <strain evidence="3">NA1000 / CB15N</strain>
    </source>
</reference>
<feature type="region of interest" description="Disordered" evidence="1">
    <location>
        <begin position="105"/>
        <end position="127"/>
    </location>
</feature>
<dbReference type="Proteomes" id="UP000001364">
    <property type="component" value="Chromosome"/>
</dbReference>